<dbReference type="EMBL" id="JAKGAQ010000001">
    <property type="protein sequence ID" value="MCF2869968.1"/>
    <property type="molecule type" value="Genomic_DNA"/>
</dbReference>
<dbReference type="Pfam" id="PF12096">
    <property type="entry name" value="DUF3572"/>
    <property type="match status" value="1"/>
</dbReference>
<protein>
    <submittedName>
        <fullName evidence="1">DUF3572 domain-containing protein</fullName>
    </submittedName>
</protein>
<comment type="caution">
    <text evidence="1">The sequence shown here is derived from an EMBL/GenBank/DDBJ whole genome shotgun (WGS) entry which is preliminary data.</text>
</comment>
<evidence type="ECO:0000313" key="1">
    <source>
        <dbReference type="EMBL" id="MCF2869968.1"/>
    </source>
</evidence>
<name>A0ABS9CRZ9_9RHOB</name>
<proteinExistence type="predicted"/>
<reference evidence="1 2" key="1">
    <citation type="submission" date="2022-01" db="EMBL/GenBank/DDBJ databases">
        <title>Octadecabacter sp. nov., isolated from a marine alga.</title>
        <authorList>
            <person name="Jin M.S."/>
            <person name="Kim H.M."/>
            <person name="Han D.M."/>
            <person name="Jung J.J."/>
            <person name="Jeon C.O."/>
        </authorList>
    </citation>
    <scope>NUCLEOTIDE SEQUENCE [LARGE SCALE GENOMIC DNA]</scope>
    <source>
        <strain evidence="1 2">G9-8</strain>
    </source>
</reference>
<sequence>MKPERAEQIAISALTWLASNDELFPVFLGASGATADELRGQAENPAFLGSVLEFLTMDDAWVVQFCDQNGLKYEEPLRARYSLPGTEAVHWT</sequence>
<accession>A0ABS9CRZ9</accession>
<keyword evidence="2" id="KW-1185">Reference proteome</keyword>
<gene>
    <name evidence="1" type="ORF">L0664_02710</name>
</gene>
<dbReference type="RefSeq" id="WP_235224089.1">
    <property type="nucleotide sequence ID" value="NZ_JAKGAQ010000001.1"/>
</dbReference>
<dbReference type="Proteomes" id="UP001200557">
    <property type="component" value="Unassembled WGS sequence"/>
</dbReference>
<organism evidence="1 2">
    <name type="scientific">Octadecabacter dasysiphoniae</name>
    <dbReference type="NCBI Taxonomy" id="2909341"/>
    <lineage>
        <taxon>Bacteria</taxon>
        <taxon>Pseudomonadati</taxon>
        <taxon>Pseudomonadota</taxon>
        <taxon>Alphaproteobacteria</taxon>
        <taxon>Rhodobacterales</taxon>
        <taxon>Roseobacteraceae</taxon>
        <taxon>Octadecabacter</taxon>
    </lineage>
</organism>
<evidence type="ECO:0000313" key="2">
    <source>
        <dbReference type="Proteomes" id="UP001200557"/>
    </source>
</evidence>
<dbReference type="InterPro" id="IPR021955">
    <property type="entry name" value="DUF3572"/>
</dbReference>